<feature type="transmembrane region" description="Helical" evidence="1">
    <location>
        <begin position="189"/>
        <end position="208"/>
    </location>
</feature>
<feature type="transmembrane region" description="Helical" evidence="1">
    <location>
        <begin position="6"/>
        <end position="26"/>
    </location>
</feature>
<feature type="transmembrane region" description="Helical" evidence="1">
    <location>
        <begin position="113"/>
        <end position="131"/>
    </location>
</feature>
<keyword evidence="1" id="KW-0472">Membrane</keyword>
<gene>
    <name evidence="2" type="ORF">dnm_045060</name>
</gene>
<feature type="transmembrane region" description="Helical" evidence="1">
    <location>
        <begin position="86"/>
        <end position="107"/>
    </location>
</feature>
<sequence>MAAFKTHLSVSCLASGLTATGLLLTGMGSPPKVFLYFMMGIIGGILPDIDADNSVPIRLAFDFLAPVIAFPVIFSQSAGRSVAELLLIWLAAFFTVKYFVFYLFIHLTAHRGIIHSVPAGVFSWLLTTILLHRIFLFSNFAAWMGGFFVFLGFIIHLILDELNSFDLSEMRVKKSLGTALKLGSFKDPVATSLIYLAIIGLFLLSPNAESFFTAMLDKNHYLDIPFLPREHWFQELHRGFAEWISK</sequence>
<keyword evidence="1" id="KW-0812">Transmembrane</keyword>
<evidence type="ECO:0000313" key="2">
    <source>
        <dbReference type="EMBL" id="QTA88459.1"/>
    </source>
</evidence>
<dbReference type="AlphaFoldDB" id="A0A975BMK0"/>
<dbReference type="InterPro" id="IPR007404">
    <property type="entry name" value="YdjM-like"/>
</dbReference>
<keyword evidence="1" id="KW-1133">Transmembrane helix</keyword>
<dbReference type="Proteomes" id="UP000663722">
    <property type="component" value="Chromosome"/>
</dbReference>
<protein>
    <submittedName>
        <fullName evidence="2">Metal-dependent hydrolase, LexA-binding</fullName>
    </submittedName>
</protein>
<accession>A0A975BMK0</accession>
<feature type="transmembrane region" description="Helical" evidence="1">
    <location>
        <begin position="55"/>
        <end position="74"/>
    </location>
</feature>
<evidence type="ECO:0000313" key="3">
    <source>
        <dbReference type="Proteomes" id="UP000663722"/>
    </source>
</evidence>
<keyword evidence="3" id="KW-1185">Reference proteome</keyword>
<dbReference type="GO" id="GO:0016787">
    <property type="term" value="F:hydrolase activity"/>
    <property type="evidence" value="ECO:0007669"/>
    <property type="project" value="UniProtKB-KW"/>
</dbReference>
<dbReference type="RefSeq" id="WP_207683216.1">
    <property type="nucleotide sequence ID" value="NZ_CP061800.1"/>
</dbReference>
<keyword evidence="2" id="KW-0378">Hydrolase</keyword>
<dbReference type="KEGG" id="dmm:dnm_045060"/>
<proteinExistence type="predicted"/>
<reference evidence="2" key="1">
    <citation type="journal article" date="2021" name="Microb. Physiol.">
        <title>Proteogenomic Insights into the Physiology of Marine, Sulfate-Reducing, Filamentous Desulfonema limicola and Desulfonema magnum.</title>
        <authorList>
            <person name="Schnaars V."/>
            <person name="Wohlbrand L."/>
            <person name="Scheve S."/>
            <person name="Hinrichs C."/>
            <person name="Reinhardt R."/>
            <person name="Rabus R."/>
        </authorList>
    </citation>
    <scope>NUCLEOTIDE SEQUENCE</scope>
    <source>
        <strain evidence="2">4be13</strain>
    </source>
</reference>
<evidence type="ECO:0000256" key="1">
    <source>
        <dbReference type="SAM" id="Phobius"/>
    </source>
</evidence>
<name>A0A975BMK0_9BACT</name>
<dbReference type="Pfam" id="PF04307">
    <property type="entry name" value="YdjM"/>
    <property type="match status" value="1"/>
</dbReference>
<organism evidence="2 3">
    <name type="scientific">Desulfonema magnum</name>
    <dbReference type="NCBI Taxonomy" id="45655"/>
    <lineage>
        <taxon>Bacteria</taxon>
        <taxon>Pseudomonadati</taxon>
        <taxon>Thermodesulfobacteriota</taxon>
        <taxon>Desulfobacteria</taxon>
        <taxon>Desulfobacterales</taxon>
        <taxon>Desulfococcaceae</taxon>
        <taxon>Desulfonema</taxon>
    </lineage>
</organism>
<feature type="transmembrane region" description="Helical" evidence="1">
    <location>
        <begin position="140"/>
        <end position="159"/>
    </location>
</feature>
<dbReference type="EMBL" id="CP061800">
    <property type="protein sequence ID" value="QTA88459.1"/>
    <property type="molecule type" value="Genomic_DNA"/>
</dbReference>